<organism evidence="1 2">
    <name type="scientific">Pantoea ananas</name>
    <name type="common">Erwinia uredovora</name>
    <dbReference type="NCBI Taxonomy" id="553"/>
    <lineage>
        <taxon>Bacteria</taxon>
        <taxon>Pseudomonadati</taxon>
        <taxon>Pseudomonadota</taxon>
        <taxon>Gammaproteobacteria</taxon>
        <taxon>Enterobacterales</taxon>
        <taxon>Erwiniaceae</taxon>
        <taxon>Pantoea</taxon>
    </lineage>
</organism>
<dbReference type="EMBL" id="CP059084">
    <property type="protein sequence ID" value="QTC45332.1"/>
    <property type="molecule type" value="Genomic_DNA"/>
</dbReference>
<gene>
    <name evidence="1" type="ORF">H0Z12_16685</name>
</gene>
<evidence type="ECO:0000313" key="2">
    <source>
        <dbReference type="Proteomes" id="UP000663901"/>
    </source>
</evidence>
<dbReference type="RefSeq" id="WP_072137461.1">
    <property type="nucleotide sequence ID" value="NZ_CP059084.1"/>
</dbReference>
<sequence>MQSIISKLWKEELLPIKEAVFFFDGRATSCKITSFPTPKIEVGADFDFIDFYRNNNEEVTSIDIIKEVKLLNECYCCVGEGSYGSEGFIAYLDNDKNPIWILYSENSNPFVSVFEHEENTILVESTAGLKIQIDLHNPVNLKLIG</sequence>
<accession>A0A8A4K1K9</accession>
<reference evidence="1" key="1">
    <citation type="submission" date="2020-07" db="EMBL/GenBank/DDBJ databases">
        <title>Genome Sequences for Panteoa spp. that cause Center Rot in Onions.</title>
        <authorList>
            <person name="Asselin J.A."/>
            <person name="Helmann T."/>
            <person name="Beer S."/>
            <person name="Stodghill P."/>
        </authorList>
    </citation>
    <scope>NUCLEOTIDE SEQUENCE</scope>
    <source>
        <strain evidence="1">OC5a</strain>
    </source>
</reference>
<name>A0A8A4K1K9_PANAN</name>
<dbReference type="AlphaFoldDB" id="A0A8A4K1K9"/>
<protein>
    <submittedName>
        <fullName evidence="1">Uncharacterized protein</fullName>
    </submittedName>
</protein>
<proteinExistence type="predicted"/>
<evidence type="ECO:0000313" key="1">
    <source>
        <dbReference type="EMBL" id="QTC45332.1"/>
    </source>
</evidence>
<dbReference type="Proteomes" id="UP000663901">
    <property type="component" value="Chromosome"/>
</dbReference>